<dbReference type="EMBL" id="CP038908">
    <property type="protein sequence ID" value="QGO04658.1"/>
    <property type="molecule type" value="Genomic_DNA"/>
</dbReference>
<dbReference type="Proteomes" id="UP000422232">
    <property type="component" value="Chromosome"/>
</dbReference>
<accession>A0A9Q6LK66</accession>
<evidence type="ECO:0000313" key="1">
    <source>
        <dbReference type="EMBL" id="QGO04658.1"/>
    </source>
</evidence>
<sequence length="42" mass="4525">MGSEHFVGEKSYNNIGIGLSKGAGLGLTFVPDPDYKWLVKAK</sequence>
<organism evidence="1 2">
    <name type="scientific">Piscirickettsia salmonis</name>
    <dbReference type="NCBI Taxonomy" id="1238"/>
    <lineage>
        <taxon>Bacteria</taxon>
        <taxon>Pseudomonadati</taxon>
        <taxon>Pseudomonadota</taxon>
        <taxon>Gammaproteobacteria</taxon>
        <taxon>Thiotrichales</taxon>
        <taxon>Piscirickettsiaceae</taxon>
        <taxon>Piscirickettsia</taxon>
    </lineage>
</organism>
<gene>
    <name evidence="1" type="ORF">Psal009_00529</name>
</gene>
<protein>
    <submittedName>
        <fullName evidence="1">Uncharacterized protein</fullName>
    </submittedName>
</protein>
<name>A0A9Q6LK66_PISSA</name>
<evidence type="ECO:0000313" key="2">
    <source>
        <dbReference type="Proteomes" id="UP000422232"/>
    </source>
</evidence>
<proteinExistence type="predicted"/>
<keyword evidence="2" id="KW-1185">Reference proteome</keyword>
<dbReference type="AlphaFoldDB" id="A0A9Q6LK66"/>
<reference evidence="1 2" key="1">
    <citation type="submission" date="2019-04" db="EMBL/GenBank/DDBJ databases">
        <title>Complete genome sequencing of Piscirickettsia salmonis strain Psal-009.</title>
        <authorList>
            <person name="Schober I."/>
            <person name="Bunk B."/>
            <person name="Sproer C."/>
            <person name="Carril G.P."/>
            <person name="Riedel T."/>
            <person name="Flores-Herrera P.A."/>
            <person name="Nourdin-Galindo G."/>
            <person name="Marshall S.H."/>
            <person name="Overmann J."/>
        </authorList>
    </citation>
    <scope>NUCLEOTIDE SEQUENCE [LARGE SCALE GENOMIC DNA]</scope>
    <source>
        <strain evidence="1 2">Psal-009</strain>
    </source>
</reference>